<feature type="domain" description="Solute-binding protein family 5" evidence="6">
    <location>
        <begin position="73"/>
        <end position="449"/>
    </location>
</feature>
<accession>A0A2T1HQV5</accession>
<dbReference type="Gene3D" id="3.40.190.10">
    <property type="entry name" value="Periplasmic binding protein-like II"/>
    <property type="match status" value="1"/>
</dbReference>
<dbReference type="Proteomes" id="UP000239772">
    <property type="component" value="Unassembled WGS sequence"/>
</dbReference>
<dbReference type="SUPFAM" id="SSF53850">
    <property type="entry name" value="Periplasmic binding protein-like II"/>
    <property type="match status" value="1"/>
</dbReference>
<proteinExistence type="inferred from homology"/>
<evidence type="ECO:0000259" key="6">
    <source>
        <dbReference type="Pfam" id="PF00496"/>
    </source>
</evidence>
<dbReference type="GO" id="GO:0043190">
    <property type="term" value="C:ATP-binding cassette (ABC) transporter complex"/>
    <property type="evidence" value="ECO:0007669"/>
    <property type="project" value="InterPro"/>
</dbReference>
<keyword evidence="4 5" id="KW-0732">Signal</keyword>
<dbReference type="Gene3D" id="3.10.105.10">
    <property type="entry name" value="Dipeptide-binding Protein, Domain 3"/>
    <property type="match status" value="1"/>
</dbReference>
<evidence type="ECO:0000256" key="2">
    <source>
        <dbReference type="ARBA" id="ARBA00005695"/>
    </source>
</evidence>
<comment type="similarity">
    <text evidence="2">Belongs to the bacterial solute-binding protein 5 family.</text>
</comment>
<dbReference type="PIRSF" id="PIRSF002741">
    <property type="entry name" value="MppA"/>
    <property type="match status" value="1"/>
</dbReference>
<keyword evidence="3" id="KW-0813">Transport</keyword>
<keyword evidence="8" id="KW-1185">Reference proteome</keyword>
<organism evidence="7 8">
    <name type="scientific">Alsobacter soli</name>
    <dbReference type="NCBI Taxonomy" id="2109933"/>
    <lineage>
        <taxon>Bacteria</taxon>
        <taxon>Pseudomonadati</taxon>
        <taxon>Pseudomonadota</taxon>
        <taxon>Alphaproteobacteria</taxon>
        <taxon>Hyphomicrobiales</taxon>
        <taxon>Alsobacteraceae</taxon>
        <taxon>Alsobacter</taxon>
    </lineage>
</organism>
<evidence type="ECO:0000256" key="3">
    <source>
        <dbReference type="ARBA" id="ARBA00022448"/>
    </source>
</evidence>
<dbReference type="PANTHER" id="PTHR30290">
    <property type="entry name" value="PERIPLASMIC BINDING COMPONENT OF ABC TRANSPORTER"/>
    <property type="match status" value="1"/>
</dbReference>
<comment type="caution">
    <text evidence="7">The sequence shown here is derived from an EMBL/GenBank/DDBJ whole genome shotgun (WGS) entry which is preliminary data.</text>
</comment>
<feature type="signal peptide" evidence="5">
    <location>
        <begin position="1"/>
        <end position="26"/>
    </location>
</feature>
<feature type="chain" id="PRO_5015729178" evidence="5">
    <location>
        <begin position="27"/>
        <end position="534"/>
    </location>
</feature>
<evidence type="ECO:0000256" key="5">
    <source>
        <dbReference type="SAM" id="SignalP"/>
    </source>
</evidence>
<evidence type="ECO:0000313" key="8">
    <source>
        <dbReference type="Proteomes" id="UP000239772"/>
    </source>
</evidence>
<name>A0A2T1HQV5_9HYPH</name>
<gene>
    <name evidence="7" type="ORF">SLNSH_15605</name>
</gene>
<comment type="subcellular location">
    <subcellularLocation>
        <location evidence="1">Periplasm</location>
    </subcellularLocation>
</comment>
<dbReference type="CDD" id="cd08498">
    <property type="entry name" value="PBP2_NikA_DppA_OppA_like_2"/>
    <property type="match status" value="1"/>
</dbReference>
<reference evidence="8" key="1">
    <citation type="submission" date="2018-03" db="EMBL/GenBank/DDBJ databases">
        <authorList>
            <person name="Sun L."/>
            <person name="Liu H."/>
            <person name="Chen W."/>
            <person name="Huang K."/>
            <person name="Liu W."/>
            <person name="Gao X."/>
        </authorList>
    </citation>
    <scope>NUCLEOTIDE SEQUENCE [LARGE SCALE GENOMIC DNA]</scope>
    <source>
        <strain evidence="8">SH9</strain>
    </source>
</reference>
<dbReference type="OrthoDB" id="9803988at2"/>
<dbReference type="InterPro" id="IPR039424">
    <property type="entry name" value="SBP_5"/>
</dbReference>
<evidence type="ECO:0000256" key="1">
    <source>
        <dbReference type="ARBA" id="ARBA00004418"/>
    </source>
</evidence>
<protein>
    <submittedName>
        <fullName evidence="7">ABC transporter substrate-binding protein</fullName>
    </submittedName>
</protein>
<dbReference type="PANTHER" id="PTHR30290:SF9">
    <property type="entry name" value="OLIGOPEPTIDE-BINDING PROTEIN APPA"/>
    <property type="match status" value="1"/>
</dbReference>
<dbReference type="GO" id="GO:0030288">
    <property type="term" value="C:outer membrane-bounded periplasmic space"/>
    <property type="evidence" value="ECO:0007669"/>
    <property type="project" value="UniProtKB-ARBA"/>
</dbReference>
<sequence>MSRMLRKVLFAAAAAMALSVGSAAVAPVSAATLRYANQGDLKSLDPYTLNETTTNAHLGNVYEGLTKRDKDLKIIPGLAESWEIVEPTRWRFHLRKGVKFANGEDFTADDVLFSADRVRAQGSNFQTRVPKDAKFVKVDDYTVDVVLATPNPILHYQWDTWYIMSKKWAEANNATQPTPASAATPSYASLNANGTGPFKIESHQPGVKTVFKPNPGWWGKPEHNLTEVIFTPINSDSTRVAALLSGEVDIIEPVPLQDIQRVNQSQNAQVLTGPELRTIFLGMDQSRDELLESNVKGKNPFKDKRVREAFYKAIDVEAIKSRVMRGLSTPSALMIAPELFALSKDFTRPKADPEAAKKLLAEAGYPNGFEVGMDCPTDRYVNDGPICQAVVGMLARVGVKVNLNAQPKAQYFAKVLKPNGYKTSFYLLGWTPGTLDSHNVLYDIMGCRDDATARGETNLGGYCNKQLDALTDKILVETDADKRNQMIKQAFQIGIDDYGYIPLHQQSLAWGVAKNVKVVQRADNQVLLYWIRKD</sequence>
<dbReference type="GO" id="GO:1904680">
    <property type="term" value="F:peptide transmembrane transporter activity"/>
    <property type="evidence" value="ECO:0007669"/>
    <property type="project" value="TreeGrafter"/>
</dbReference>
<evidence type="ECO:0000313" key="7">
    <source>
        <dbReference type="EMBL" id="PSC04035.1"/>
    </source>
</evidence>
<dbReference type="InterPro" id="IPR000914">
    <property type="entry name" value="SBP_5_dom"/>
</dbReference>
<dbReference type="AlphaFoldDB" id="A0A2T1HQV5"/>
<dbReference type="GO" id="GO:0015833">
    <property type="term" value="P:peptide transport"/>
    <property type="evidence" value="ECO:0007669"/>
    <property type="project" value="TreeGrafter"/>
</dbReference>
<dbReference type="EMBL" id="PVZS01000017">
    <property type="protein sequence ID" value="PSC04035.1"/>
    <property type="molecule type" value="Genomic_DNA"/>
</dbReference>
<evidence type="ECO:0000256" key="4">
    <source>
        <dbReference type="ARBA" id="ARBA00022729"/>
    </source>
</evidence>
<dbReference type="InterPro" id="IPR030678">
    <property type="entry name" value="Peptide/Ni-bd"/>
</dbReference>
<dbReference type="Gene3D" id="3.90.76.10">
    <property type="entry name" value="Dipeptide-binding Protein, Domain 1"/>
    <property type="match status" value="1"/>
</dbReference>
<dbReference type="Pfam" id="PF00496">
    <property type="entry name" value="SBP_bac_5"/>
    <property type="match status" value="1"/>
</dbReference>